<protein>
    <recommendedName>
        <fullName evidence="10">ABC transmembrane type-1 domain-containing protein</fullName>
    </recommendedName>
</protein>
<keyword evidence="7 9" id="KW-1133">Transmembrane helix</keyword>
<evidence type="ECO:0000256" key="1">
    <source>
        <dbReference type="ARBA" id="ARBA00004429"/>
    </source>
</evidence>
<evidence type="ECO:0000256" key="7">
    <source>
        <dbReference type="ARBA" id="ARBA00022989"/>
    </source>
</evidence>
<dbReference type="NCBIfam" id="TIGR01726">
    <property type="entry name" value="HEQRo_perm_3TM"/>
    <property type="match status" value="1"/>
</dbReference>
<comment type="subcellular location">
    <subcellularLocation>
        <location evidence="1">Cell inner membrane</location>
        <topology evidence="1">Multi-pass membrane protein</topology>
    </subcellularLocation>
    <subcellularLocation>
        <location evidence="9">Cell membrane</location>
        <topology evidence="9">Multi-pass membrane protein</topology>
    </subcellularLocation>
</comment>
<accession>A0A5E7AQ20</accession>
<dbReference type="InterPro" id="IPR043429">
    <property type="entry name" value="ArtM/GltK/GlnP/TcyL/YhdX-like"/>
</dbReference>
<keyword evidence="3 9" id="KW-0813">Transport</keyword>
<dbReference type="RefSeq" id="WP_150802588.1">
    <property type="nucleotide sequence ID" value="NZ_CABVHY010000004.1"/>
</dbReference>
<dbReference type="OrthoDB" id="6580405at2"/>
<name>A0A5E7AQ20_PSEFL</name>
<keyword evidence="8 9" id="KW-0472">Membrane</keyword>
<evidence type="ECO:0000259" key="10">
    <source>
        <dbReference type="PROSITE" id="PS50928"/>
    </source>
</evidence>
<dbReference type="InterPro" id="IPR010065">
    <property type="entry name" value="AA_ABC_transptr_permease_3TM"/>
</dbReference>
<comment type="similarity">
    <text evidence="2">Belongs to the binding-protein-dependent transport system permease family. HisMQ subfamily.</text>
</comment>
<feature type="transmembrane region" description="Helical" evidence="9">
    <location>
        <begin position="204"/>
        <end position="223"/>
    </location>
</feature>
<evidence type="ECO:0000256" key="9">
    <source>
        <dbReference type="RuleBase" id="RU363032"/>
    </source>
</evidence>
<reference evidence="11 12" key="1">
    <citation type="submission" date="2019-09" db="EMBL/GenBank/DDBJ databases">
        <authorList>
            <person name="Chandra G."/>
            <person name="Truman W A."/>
        </authorList>
    </citation>
    <scope>NUCLEOTIDE SEQUENCE [LARGE SCALE GENOMIC DNA]</scope>
    <source>
        <strain evidence="11">PS723</strain>
    </source>
</reference>
<dbReference type="InterPro" id="IPR035906">
    <property type="entry name" value="MetI-like_sf"/>
</dbReference>
<dbReference type="Proteomes" id="UP000379480">
    <property type="component" value="Unassembled WGS sequence"/>
</dbReference>
<dbReference type="PANTHER" id="PTHR30614:SF37">
    <property type="entry name" value="AMINO-ACID ABC TRANSPORTER PERMEASE PROTEIN YHDX-RELATED"/>
    <property type="match status" value="1"/>
</dbReference>
<evidence type="ECO:0000313" key="11">
    <source>
        <dbReference type="EMBL" id="VVN80080.1"/>
    </source>
</evidence>
<feature type="transmembrane region" description="Helical" evidence="9">
    <location>
        <begin position="20"/>
        <end position="46"/>
    </location>
</feature>
<dbReference type="PANTHER" id="PTHR30614">
    <property type="entry name" value="MEMBRANE COMPONENT OF AMINO ACID ABC TRANSPORTER"/>
    <property type="match status" value="1"/>
</dbReference>
<dbReference type="EMBL" id="CABVHY010000004">
    <property type="protein sequence ID" value="VVN80080.1"/>
    <property type="molecule type" value="Genomic_DNA"/>
</dbReference>
<dbReference type="Pfam" id="PF00528">
    <property type="entry name" value="BPD_transp_1"/>
    <property type="match status" value="1"/>
</dbReference>
<organism evidence="11 12">
    <name type="scientific">Pseudomonas fluorescens</name>
    <dbReference type="NCBI Taxonomy" id="294"/>
    <lineage>
        <taxon>Bacteria</taxon>
        <taxon>Pseudomonadati</taxon>
        <taxon>Pseudomonadota</taxon>
        <taxon>Gammaproteobacteria</taxon>
        <taxon>Pseudomonadales</taxon>
        <taxon>Pseudomonadaceae</taxon>
        <taxon>Pseudomonas</taxon>
    </lineage>
</organism>
<dbReference type="PROSITE" id="PS50928">
    <property type="entry name" value="ABC_TM1"/>
    <property type="match status" value="1"/>
</dbReference>
<keyword evidence="6" id="KW-0029">Amino-acid transport</keyword>
<dbReference type="GO" id="GO:0043190">
    <property type="term" value="C:ATP-binding cassette (ABC) transporter complex"/>
    <property type="evidence" value="ECO:0007669"/>
    <property type="project" value="InterPro"/>
</dbReference>
<evidence type="ECO:0000256" key="2">
    <source>
        <dbReference type="ARBA" id="ARBA00010072"/>
    </source>
</evidence>
<feature type="domain" description="ABC transmembrane type-1" evidence="10">
    <location>
        <begin position="23"/>
        <end position="223"/>
    </location>
</feature>
<dbReference type="Gene3D" id="1.10.3720.10">
    <property type="entry name" value="MetI-like"/>
    <property type="match status" value="1"/>
</dbReference>
<dbReference type="InterPro" id="IPR000515">
    <property type="entry name" value="MetI-like"/>
</dbReference>
<evidence type="ECO:0000313" key="12">
    <source>
        <dbReference type="Proteomes" id="UP000379480"/>
    </source>
</evidence>
<evidence type="ECO:0000256" key="8">
    <source>
        <dbReference type="ARBA" id="ARBA00023136"/>
    </source>
</evidence>
<dbReference type="GO" id="GO:0022857">
    <property type="term" value="F:transmembrane transporter activity"/>
    <property type="evidence" value="ECO:0007669"/>
    <property type="project" value="InterPro"/>
</dbReference>
<dbReference type="SUPFAM" id="SSF161098">
    <property type="entry name" value="MetI-like"/>
    <property type="match status" value="1"/>
</dbReference>
<feature type="transmembrane region" description="Helical" evidence="9">
    <location>
        <begin position="100"/>
        <end position="123"/>
    </location>
</feature>
<evidence type="ECO:0000256" key="3">
    <source>
        <dbReference type="ARBA" id="ARBA00022448"/>
    </source>
</evidence>
<evidence type="ECO:0000256" key="4">
    <source>
        <dbReference type="ARBA" id="ARBA00022475"/>
    </source>
</evidence>
<dbReference type="AlphaFoldDB" id="A0A5E7AQ20"/>
<keyword evidence="5 9" id="KW-0812">Transmembrane</keyword>
<proteinExistence type="inferred from homology"/>
<gene>
    <name evidence="11" type="ORF">PS723_01017</name>
</gene>
<keyword evidence="4" id="KW-1003">Cell membrane</keyword>
<feature type="transmembrane region" description="Helical" evidence="9">
    <location>
        <begin position="58"/>
        <end position="80"/>
    </location>
</feature>
<evidence type="ECO:0000256" key="5">
    <source>
        <dbReference type="ARBA" id="ARBA00022692"/>
    </source>
</evidence>
<dbReference type="CDD" id="cd06261">
    <property type="entry name" value="TM_PBP2"/>
    <property type="match status" value="1"/>
</dbReference>
<evidence type="ECO:0000256" key="6">
    <source>
        <dbReference type="ARBA" id="ARBA00022970"/>
    </source>
</evidence>
<sequence length="239" mass="25772">MLLGLDFSWLADPVYLRWFATGLGTTLALSLIGTLCMFIVGIVGVATMHFKVPVLAQLTVILVDLFRNTPPLVQLFFLYFMLSDLGATVTDPLSGGSIPLFSGFTCVVMSLVLFNGAIAIEVLRSGIGAVPVQTVEGARSLGYTRLQIFRLIELPLALRLTIPGMTNNIVSLIKTSAQASLVAVADVMYYATQVMLETFLNIEVMIVLWVVYLSIATLVALAARMIARSVMIPGVGVQP</sequence>
<dbReference type="GO" id="GO:0006865">
    <property type="term" value="P:amino acid transport"/>
    <property type="evidence" value="ECO:0007669"/>
    <property type="project" value="UniProtKB-KW"/>
</dbReference>